<dbReference type="AlphaFoldDB" id="A0A0P1MB97"/>
<dbReference type="SUPFAM" id="SSF101116">
    <property type="entry name" value="Flagellar export chaperone FliS"/>
    <property type="match status" value="1"/>
</dbReference>
<keyword evidence="2" id="KW-0969">Cilium</keyword>
<dbReference type="InterPro" id="IPR036584">
    <property type="entry name" value="FliS_sf"/>
</dbReference>
<accession>A0A0N7MSV2</accession>
<evidence type="ECO:0000313" key="1">
    <source>
        <dbReference type="EMBL" id="CUS80350.1"/>
    </source>
</evidence>
<accession>A0A0P1MG54</accession>
<accession>A0A0P1MB97</accession>
<dbReference type="RefSeq" id="WP_047133557.1">
    <property type="nucleotide sequence ID" value="NZ_CZVI01000003.1"/>
</dbReference>
<keyword evidence="2" id="KW-0282">Flagellum</keyword>
<organism evidence="2 3">
    <name type="scientific">Candidatus Kryptonium thompsonii</name>
    <dbReference type="NCBI Taxonomy" id="1633631"/>
    <lineage>
        <taxon>Bacteria</taxon>
        <taxon>Pseudomonadati</taxon>
        <taxon>Candidatus Kryptoniota</taxon>
        <taxon>Candidatus Kryptonium</taxon>
    </lineage>
</organism>
<accession>A0A0P1P7B8</accession>
<dbReference type="EMBL" id="CZVI01000003">
    <property type="protein sequence ID" value="CUS80350.1"/>
    <property type="molecule type" value="Genomic_DNA"/>
</dbReference>
<dbReference type="Pfam" id="PF02561">
    <property type="entry name" value="FliS"/>
    <property type="match status" value="1"/>
</dbReference>
<sequence length="99" mass="11632">MPEKNNYIENEILNLSPVELILKIYDVAIVSCKKKDSERANKAITELIASLNFDYKEISLSLFKLYHYCQYEIRRGNFDNAVEILKELRDAWAKAFNLK</sequence>
<accession>A0A0P1MLR8</accession>
<accession>A0A0N7MP84</accession>
<protein>
    <submittedName>
        <fullName evidence="2">Flagellar protein FliS</fullName>
    </submittedName>
</protein>
<reference evidence="2 3" key="2">
    <citation type="submission" date="2015-11" db="EMBL/GenBank/DDBJ databases">
        <authorList>
            <person name="Zhang Y."/>
            <person name="Guo Z."/>
        </authorList>
    </citation>
    <scope>NUCLEOTIDE SEQUENCE [LARGE SCALE GENOMIC DNA]</scope>
    <source>
        <strain evidence="2">JGI-4</strain>
    </source>
</reference>
<dbReference type="Gene3D" id="1.20.120.340">
    <property type="entry name" value="Flagellar protein FliS"/>
    <property type="match status" value="1"/>
</dbReference>
<gene>
    <name evidence="2" type="ORF">JGI4_01666</name>
    <name evidence="1" type="ORF">JGI8_00406</name>
</gene>
<dbReference type="Proteomes" id="UP000182200">
    <property type="component" value="Unassembled WGS sequence"/>
</dbReference>
<keyword evidence="2" id="KW-0966">Cell projection</keyword>
<accession>A0A0P1LPW2</accession>
<dbReference type="GO" id="GO:0044780">
    <property type="term" value="P:bacterial-type flagellum assembly"/>
    <property type="evidence" value="ECO:0007669"/>
    <property type="project" value="InterPro"/>
</dbReference>
<accession>A0A0P1LV43</accession>
<dbReference type="STRING" id="1633631.GCA_001442925_01661"/>
<accession>A0A0P1LFC0</accession>
<name>A0A0P1MB97_9BACT</name>
<evidence type="ECO:0000313" key="4">
    <source>
        <dbReference type="Proteomes" id="UP000182200"/>
    </source>
</evidence>
<dbReference type="InterPro" id="IPR003713">
    <property type="entry name" value="FliS"/>
</dbReference>
<accession>A0A0S4N9X0</accession>
<dbReference type="Proteomes" id="UP000182011">
    <property type="component" value="Unassembled WGS sequence"/>
</dbReference>
<keyword evidence="4" id="KW-1185">Reference proteome</keyword>
<dbReference type="OrthoDB" id="1524959at2"/>
<evidence type="ECO:0000313" key="2">
    <source>
        <dbReference type="EMBL" id="CUU06993.1"/>
    </source>
</evidence>
<proteinExistence type="predicted"/>
<accession>A0A0P1P5Z3</accession>
<dbReference type="EMBL" id="FAOP01000006">
    <property type="protein sequence ID" value="CUU06993.1"/>
    <property type="molecule type" value="Genomic_DNA"/>
</dbReference>
<reference evidence="1 4" key="1">
    <citation type="submission" date="2015-11" db="EMBL/GenBank/DDBJ databases">
        <authorList>
            <person name="Varghese N."/>
        </authorList>
    </citation>
    <scope>NUCLEOTIDE SEQUENCE [LARGE SCALE GENOMIC DNA]</scope>
    <source>
        <strain evidence="1 4">JGI-8</strain>
    </source>
</reference>
<evidence type="ECO:0000313" key="3">
    <source>
        <dbReference type="Proteomes" id="UP000182011"/>
    </source>
</evidence>
<accession>A0A0N7MV33</accession>